<evidence type="ECO:0000259" key="12">
    <source>
        <dbReference type="PROSITE" id="PS51674"/>
    </source>
</evidence>
<comment type="PTM">
    <text evidence="11">The Fe-S cluster can be nitrosylated by nitric oxide (NO).</text>
</comment>
<dbReference type="GO" id="GO:0045454">
    <property type="term" value="P:cell redox homeostasis"/>
    <property type="evidence" value="ECO:0007669"/>
    <property type="project" value="TreeGrafter"/>
</dbReference>
<evidence type="ECO:0000256" key="11">
    <source>
        <dbReference type="HAMAP-Rule" id="MF_01479"/>
    </source>
</evidence>
<feature type="binding site" evidence="11">
    <location>
        <position position="52"/>
    </location>
    <ligand>
        <name>[4Fe-4S] cluster</name>
        <dbReference type="ChEBI" id="CHEBI:49883"/>
    </ligand>
</feature>
<dbReference type="Pfam" id="PF02467">
    <property type="entry name" value="Whib"/>
    <property type="match status" value="1"/>
</dbReference>
<dbReference type="OrthoDB" id="5244115at2"/>
<evidence type="ECO:0000256" key="5">
    <source>
        <dbReference type="ARBA" id="ARBA00023004"/>
    </source>
</evidence>
<comment type="cofactor">
    <cofactor evidence="11">
        <name>[4Fe-4S] cluster</name>
        <dbReference type="ChEBI" id="CHEBI:49883"/>
    </cofactor>
    <text evidence="11">Binds 1 [4Fe-4S] cluster per subunit. Following nitrosylation of the [4Fe-4S] cluster binds 1 [4Fe-8(NO)] cluster per subunit.</text>
</comment>
<dbReference type="GO" id="GO:0035731">
    <property type="term" value="F:dinitrosyl-iron complex binding"/>
    <property type="evidence" value="ECO:0007669"/>
    <property type="project" value="UniProtKB-UniRule"/>
</dbReference>
<evidence type="ECO:0000256" key="1">
    <source>
        <dbReference type="ARBA" id="ARBA00004496"/>
    </source>
</evidence>
<protein>
    <recommendedName>
        <fullName evidence="11">Transcriptional regulator WhiB</fullName>
    </recommendedName>
</protein>
<organism evidence="13 14">
    <name type="scientific">Nocardioides terrae</name>
    <dbReference type="NCBI Taxonomy" id="574651"/>
    <lineage>
        <taxon>Bacteria</taxon>
        <taxon>Bacillati</taxon>
        <taxon>Actinomycetota</taxon>
        <taxon>Actinomycetes</taxon>
        <taxon>Propionibacteriales</taxon>
        <taxon>Nocardioidaceae</taxon>
        <taxon>Nocardioides</taxon>
    </lineage>
</organism>
<keyword evidence="10 11" id="KW-0804">Transcription</keyword>
<sequence>MAQTEFAEVGFRERTDVVPCAGAEGDLWFASNPTAIERAKSLCRECPLRDSCLANAIDRQEPWGVWGGQLFENGVVIAQKRRPGRPRKDATQLAS</sequence>
<keyword evidence="14" id="KW-1185">Reference proteome</keyword>
<dbReference type="PROSITE" id="PS51674">
    <property type="entry name" value="4FE4S_WBL"/>
    <property type="match status" value="1"/>
</dbReference>
<dbReference type="STRING" id="574651.SAMN04487968_1236"/>
<dbReference type="PANTHER" id="PTHR38839">
    <property type="entry name" value="TRANSCRIPTIONAL REGULATOR WHID-RELATED"/>
    <property type="match status" value="1"/>
</dbReference>
<accession>A0A1I1P6F2</accession>
<evidence type="ECO:0000256" key="3">
    <source>
        <dbReference type="ARBA" id="ARBA00022485"/>
    </source>
</evidence>
<comment type="similarity">
    <text evidence="2 11">Belongs to the WhiB family.</text>
</comment>
<name>A0A1I1P6F2_9ACTN</name>
<keyword evidence="7 11" id="KW-0805">Transcription regulation</keyword>
<evidence type="ECO:0000313" key="13">
    <source>
        <dbReference type="EMBL" id="SFD02573.1"/>
    </source>
</evidence>
<evidence type="ECO:0000256" key="6">
    <source>
        <dbReference type="ARBA" id="ARBA00023014"/>
    </source>
</evidence>
<dbReference type="GO" id="GO:0051539">
    <property type="term" value="F:4 iron, 4 sulfur cluster binding"/>
    <property type="evidence" value="ECO:0007669"/>
    <property type="project" value="UniProtKB-UniRule"/>
</dbReference>
<comment type="subcellular location">
    <subcellularLocation>
        <location evidence="1 11">Cytoplasm</location>
    </subcellularLocation>
</comment>
<keyword evidence="3 11" id="KW-0004">4Fe-4S</keyword>
<dbReference type="PANTHER" id="PTHR38839:SF2">
    <property type="entry name" value="TRANSCRIPTIONAL REGULATOR WHIB7-RELATED"/>
    <property type="match status" value="1"/>
</dbReference>
<keyword evidence="8 11" id="KW-0238">DNA-binding</keyword>
<reference evidence="13 14" key="1">
    <citation type="submission" date="2016-10" db="EMBL/GenBank/DDBJ databases">
        <authorList>
            <person name="de Groot N.N."/>
        </authorList>
    </citation>
    <scope>NUCLEOTIDE SEQUENCE [LARGE SCALE GENOMIC DNA]</scope>
    <source>
        <strain evidence="13 14">CGMCC 1.7056</strain>
    </source>
</reference>
<dbReference type="GO" id="GO:0003677">
    <property type="term" value="F:DNA binding"/>
    <property type="evidence" value="ECO:0007669"/>
    <property type="project" value="UniProtKB-UniRule"/>
</dbReference>
<feature type="binding site" evidence="11">
    <location>
        <position position="20"/>
    </location>
    <ligand>
        <name>[4Fe-4S] cluster</name>
        <dbReference type="ChEBI" id="CHEBI:49883"/>
    </ligand>
</feature>
<evidence type="ECO:0000256" key="9">
    <source>
        <dbReference type="ARBA" id="ARBA00023157"/>
    </source>
</evidence>
<comment type="function">
    <text evidence="11">Acts as a transcriptional regulator. Probably redox-responsive. The apo- but not holo-form probably binds DNA.</text>
</comment>
<dbReference type="RefSeq" id="WP_091126649.1">
    <property type="nucleotide sequence ID" value="NZ_FOLB01000023.1"/>
</dbReference>
<dbReference type="GO" id="GO:0047134">
    <property type="term" value="F:protein-disulfide reductase [NAD(P)H] activity"/>
    <property type="evidence" value="ECO:0007669"/>
    <property type="project" value="TreeGrafter"/>
</dbReference>
<keyword evidence="4 11" id="KW-0479">Metal-binding</keyword>
<gene>
    <name evidence="11" type="primary">whiB</name>
    <name evidence="13" type="ORF">SAMN04487968_1236</name>
</gene>
<dbReference type="InterPro" id="IPR034768">
    <property type="entry name" value="4FE4S_WBL"/>
</dbReference>
<keyword evidence="6 11" id="KW-0411">Iron-sulfur</keyword>
<dbReference type="AlphaFoldDB" id="A0A1I1P6F2"/>
<feature type="domain" description="4Fe-4S Wbl-type" evidence="12">
    <location>
        <begin position="19"/>
        <end position="76"/>
    </location>
</feature>
<proteinExistence type="inferred from homology"/>
<evidence type="ECO:0000256" key="8">
    <source>
        <dbReference type="ARBA" id="ARBA00023125"/>
    </source>
</evidence>
<evidence type="ECO:0000256" key="4">
    <source>
        <dbReference type="ARBA" id="ARBA00022723"/>
    </source>
</evidence>
<keyword evidence="11" id="KW-0963">Cytoplasm</keyword>
<dbReference type="EMBL" id="FOLB01000023">
    <property type="protein sequence ID" value="SFD02573.1"/>
    <property type="molecule type" value="Genomic_DNA"/>
</dbReference>
<dbReference type="InterPro" id="IPR003482">
    <property type="entry name" value="Whib"/>
</dbReference>
<evidence type="ECO:0000313" key="14">
    <source>
        <dbReference type="Proteomes" id="UP000198832"/>
    </source>
</evidence>
<dbReference type="Proteomes" id="UP000198832">
    <property type="component" value="Unassembled WGS sequence"/>
</dbReference>
<dbReference type="GO" id="GO:0005737">
    <property type="term" value="C:cytoplasm"/>
    <property type="evidence" value="ECO:0007669"/>
    <property type="project" value="UniProtKB-SubCell"/>
</dbReference>
<dbReference type="GO" id="GO:0046872">
    <property type="term" value="F:metal ion binding"/>
    <property type="evidence" value="ECO:0007669"/>
    <property type="project" value="UniProtKB-KW"/>
</dbReference>
<evidence type="ECO:0000256" key="2">
    <source>
        <dbReference type="ARBA" id="ARBA00006597"/>
    </source>
</evidence>
<feature type="binding site" evidence="11">
    <location>
        <position position="46"/>
    </location>
    <ligand>
        <name>[4Fe-4S] cluster</name>
        <dbReference type="ChEBI" id="CHEBI:49883"/>
    </ligand>
</feature>
<evidence type="ECO:0000256" key="10">
    <source>
        <dbReference type="ARBA" id="ARBA00023163"/>
    </source>
</evidence>
<evidence type="ECO:0000256" key="7">
    <source>
        <dbReference type="ARBA" id="ARBA00023015"/>
    </source>
</evidence>
<comment type="PTM">
    <text evidence="11">Upon Fe-S cluster removal intramolecular disulfide bonds are formed.</text>
</comment>
<keyword evidence="9 11" id="KW-1015">Disulfide bond</keyword>
<feature type="binding site" evidence="11">
    <location>
        <position position="43"/>
    </location>
    <ligand>
        <name>[4Fe-4S] cluster</name>
        <dbReference type="ChEBI" id="CHEBI:49883"/>
    </ligand>
</feature>
<dbReference type="GO" id="GO:0045892">
    <property type="term" value="P:negative regulation of DNA-templated transcription"/>
    <property type="evidence" value="ECO:0007669"/>
    <property type="project" value="TreeGrafter"/>
</dbReference>
<dbReference type="HAMAP" id="MF_01479">
    <property type="entry name" value="WhiB"/>
    <property type="match status" value="1"/>
</dbReference>
<keyword evidence="5 11" id="KW-0408">Iron</keyword>